<evidence type="ECO:0000313" key="2">
    <source>
        <dbReference type="EMBL" id="MSE06386.1"/>
    </source>
</evidence>
<evidence type="ECO:0000259" key="1">
    <source>
        <dbReference type="Pfam" id="PF12919"/>
    </source>
</evidence>
<reference evidence="2 3" key="1">
    <citation type="submission" date="2019-11" db="EMBL/GenBank/DDBJ databases">
        <title>Draft Genome Sequence of Plant Growth-Promoting Rhizosphere-Associated Bacteria.</title>
        <authorList>
            <person name="Vasilyev I.Y."/>
            <person name="Radchenko V."/>
            <person name="Ilnitskaya E.V."/>
        </authorList>
    </citation>
    <scope>NUCLEOTIDE SEQUENCE [LARGE SCALE GENOMIC DNA]</scope>
    <source>
        <strain evidence="2 3">VRA_1sq_f</strain>
    </source>
</reference>
<feature type="non-terminal residue" evidence="2">
    <location>
        <position position="68"/>
    </location>
</feature>
<dbReference type="InterPro" id="IPR024770">
    <property type="entry name" value="TcdA/TcdB_cat"/>
</dbReference>
<comment type="caution">
    <text evidence="2">The sequence shown here is derived from an EMBL/GenBank/DDBJ whole genome shotgun (WGS) entry which is preliminary data.</text>
</comment>
<dbReference type="Pfam" id="PF12919">
    <property type="entry name" value="TcdA_TcdB"/>
    <property type="match status" value="1"/>
</dbReference>
<dbReference type="GO" id="GO:0016757">
    <property type="term" value="F:glycosyltransferase activity"/>
    <property type="evidence" value="ECO:0007669"/>
    <property type="project" value="InterPro"/>
</dbReference>
<organism evidence="2 3">
    <name type="scientific">Ligilactobacillus salivarius</name>
    <dbReference type="NCBI Taxonomy" id="1624"/>
    <lineage>
        <taxon>Bacteria</taxon>
        <taxon>Bacillati</taxon>
        <taxon>Bacillota</taxon>
        <taxon>Bacilli</taxon>
        <taxon>Lactobacillales</taxon>
        <taxon>Lactobacillaceae</taxon>
        <taxon>Ligilactobacillus</taxon>
    </lineage>
</organism>
<dbReference type="Proteomes" id="UP000437575">
    <property type="component" value="Unassembled WGS sequence"/>
</dbReference>
<evidence type="ECO:0000313" key="3">
    <source>
        <dbReference type="Proteomes" id="UP000437575"/>
    </source>
</evidence>
<accession>A0A6A8LSE8</accession>
<feature type="domain" description="GT44" evidence="1">
    <location>
        <begin position="4"/>
        <end position="43"/>
    </location>
</feature>
<dbReference type="EMBL" id="WKKZ01000863">
    <property type="protein sequence ID" value="MSE06386.1"/>
    <property type="molecule type" value="Genomic_DNA"/>
</dbReference>
<dbReference type="Gene3D" id="3.90.550.20">
    <property type="match status" value="1"/>
</dbReference>
<keyword evidence="2" id="KW-0808">Transferase</keyword>
<proteinExistence type="predicted"/>
<gene>
    <name evidence="2" type="ORF">GKC34_11620</name>
</gene>
<name>A0A6A8LSE8_9LACO</name>
<dbReference type="InterPro" id="IPR029044">
    <property type="entry name" value="Nucleotide-diphossugar_trans"/>
</dbReference>
<dbReference type="AlphaFoldDB" id="A0A6A8LSE8"/>
<sequence>MIPKIIHYCWFGGNPLPKELQDYINTWKEKNPDYEIKCWNESNYDYTKNEYMKQAFEKGKWGFVSDSI</sequence>
<dbReference type="SUPFAM" id="SSF53448">
    <property type="entry name" value="Nucleotide-diphospho-sugar transferases"/>
    <property type="match status" value="1"/>
</dbReference>
<protein>
    <submittedName>
        <fullName evidence="2">Glycosyl transferase</fullName>
    </submittedName>
</protein>